<gene>
    <name evidence="2" type="ORF">PACTADRAFT_35065</name>
</gene>
<dbReference type="OrthoDB" id="341511at2759"/>
<feature type="domain" description="RecQ mediated genome instability protein 1 OB-fold" evidence="1">
    <location>
        <begin position="47"/>
        <end position="202"/>
    </location>
</feature>
<sequence>MTNIQLDYRFANVSKNVGNLLFKPDQLSQLASKASKYQFNPSIYVNPSYTNLPNDTLFQILYFEDVTRSKLNILANLQELNDPLNSISDKLKKNNRIQQVISNHVELNDNVEITNNNSSSSTIKENNNVIYKLLLQDCFGNLSYAIPLENLEMLSSNKGLLFPQKIGSKIIIKKNCQILNGCILLTSKDFIFLGGEIPGAQNNETWIKSEIAKLENELSNLKK</sequence>
<dbReference type="Gene3D" id="2.40.50.770">
    <property type="entry name" value="RecQ-mediated genome instability protein Rmi1, C-terminal domain"/>
    <property type="match status" value="1"/>
</dbReference>
<evidence type="ECO:0000313" key="3">
    <source>
        <dbReference type="Proteomes" id="UP000094236"/>
    </source>
</evidence>
<evidence type="ECO:0000313" key="2">
    <source>
        <dbReference type="EMBL" id="ODV94259.1"/>
    </source>
</evidence>
<name>A0A1E4TR81_PACTA</name>
<dbReference type="Pfam" id="PF08585">
    <property type="entry name" value="RMI1_N_C"/>
    <property type="match status" value="1"/>
</dbReference>
<organism evidence="2 3">
    <name type="scientific">Pachysolen tannophilus NRRL Y-2460</name>
    <dbReference type="NCBI Taxonomy" id="669874"/>
    <lineage>
        <taxon>Eukaryota</taxon>
        <taxon>Fungi</taxon>
        <taxon>Dikarya</taxon>
        <taxon>Ascomycota</taxon>
        <taxon>Saccharomycotina</taxon>
        <taxon>Pichiomycetes</taxon>
        <taxon>Pachysolenaceae</taxon>
        <taxon>Pachysolen</taxon>
    </lineage>
</organism>
<accession>A0A1E4TR81</accession>
<dbReference type="AlphaFoldDB" id="A0A1E4TR81"/>
<dbReference type="Proteomes" id="UP000094236">
    <property type="component" value="Unassembled WGS sequence"/>
</dbReference>
<dbReference type="STRING" id="669874.A0A1E4TR81"/>
<dbReference type="InterPro" id="IPR013894">
    <property type="entry name" value="RMI1_OB"/>
</dbReference>
<dbReference type="InterPro" id="IPR042470">
    <property type="entry name" value="RMI1_N_C_sf"/>
</dbReference>
<keyword evidence="3" id="KW-1185">Reference proteome</keyword>
<protein>
    <recommendedName>
        <fullName evidence="1">RecQ mediated genome instability protein 1 OB-fold domain-containing protein</fullName>
    </recommendedName>
</protein>
<reference evidence="3" key="1">
    <citation type="submission" date="2016-05" db="EMBL/GenBank/DDBJ databases">
        <title>Comparative genomics of biotechnologically important yeasts.</title>
        <authorList>
            <consortium name="DOE Joint Genome Institute"/>
            <person name="Riley R."/>
            <person name="Haridas S."/>
            <person name="Wolfe K.H."/>
            <person name="Lopes M.R."/>
            <person name="Hittinger C.T."/>
            <person name="Goker M."/>
            <person name="Salamov A."/>
            <person name="Wisecaver J."/>
            <person name="Long T.M."/>
            <person name="Aerts A.L."/>
            <person name="Barry K."/>
            <person name="Choi C."/>
            <person name="Clum A."/>
            <person name="Coughlan A.Y."/>
            <person name="Deshpande S."/>
            <person name="Douglass A.P."/>
            <person name="Hanson S.J."/>
            <person name="Klenk H.-P."/>
            <person name="Labutti K."/>
            <person name="Lapidus A."/>
            <person name="Lindquist E."/>
            <person name="Lipzen A."/>
            <person name="Meier-Kolthoff J.P."/>
            <person name="Ohm R.A."/>
            <person name="Otillar R.P."/>
            <person name="Pangilinan J."/>
            <person name="Peng Y."/>
            <person name="Rokas A."/>
            <person name="Rosa C.A."/>
            <person name="Scheuner C."/>
            <person name="Sibirny A.A."/>
            <person name="Slot J.C."/>
            <person name="Stielow J.B."/>
            <person name="Sun H."/>
            <person name="Kurtzman C.P."/>
            <person name="Blackwell M."/>
            <person name="Grigoriev I.V."/>
            <person name="Jeffries T.W."/>
        </authorList>
    </citation>
    <scope>NUCLEOTIDE SEQUENCE [LARGE SCALE GENOMIC DNA]</scope>
    <source>
        <strain evidence="3">NRRL Y-2460</strain>
    </source>
</reference>
<dbReference type="EMBL" id="KV454016">
    <property type="protein sequence ID" value="ODV94259.1"/>
    <property type="molecule type" value="Genomic_DNA"/>
</dbReference>
<proteinExistence type="predicted"/>
<evidence type="ECO:0000259" key="1">
    <source>
        <dbReference type="Pfam" id="PF08585"/>
    </source>
</evidence>